<evidence type="ECO:0000259" key="4">
    <source>
        <dbReference type="PROSITE" id="PS50104"/>
    </source>
</evidence>
<evidence type="ECO:0000256" key="3">
    <source>
        <dbReference type="ARBA" id="ARBA00023027"/>
    </source>
</evidence>
<accession>A0AAF1AM76</accession>
<dbReference type="PANTHER" id="PTHR11017:SF271">
    <property type="entry name" value="DISEASE RESISTANCE PROTEIN (TIR-NBS-LRR CLASS) FAMILY"/>
    <property type="match status" value="1"/>
</dbReference>
<name>A0AAF1AM76_DAUCS</name>
<dbReference type="SUPFAM" id="SSF52540">
    <property type="entry name" value="P-loop containing nucleoside triphosphate hydrolases"/>
    <property type="match status" value="1"/>
</dbReference>
<dbReference type="Pfam" id="PF23282">
    <property type="entry name" value="WHD_ROQ1"/>
    <property type="match status" value="1"/>
</dbReference>
<dbReference type="GO" id="GO:0043531">
    <property type="term" value="F:ADP binding"/>
    <property type="evidence" value="ECO:0007669"/>
    <property type="project" value="InterPro"/>
</dbReference>
<dbReference type="SUPFAM" id="SSF52058">
    <property type="entry name" value="L domain-like"/>
    <property type="match status" value="1"/>
</dbReference>
<reference evidence="5" key="2">
    <citation type="submission" date="2022-03" db="EMBL/GenBank/DDBJ databases">
        <title>Draft title - Genomic analysis of global carrot germplasm unveils the trajectory of domestication and the origin of high carotenoid orange carrot.</title>
        <authorList>
            <person name="Iorizzo M."/>
            <person name="Ellison S."/>
            <person name="Senalik D."/>
            <person name="Macko-Podgorni A."/>
            <person name="Grzebelus D."/>
            <person name="Bostan H."/>
            <person name="Rolling W."/>
            <person name="Curaba J."/>
            <person name="Simon P."/>
        </authorList>
    </citation>
    <scope>NUCLEOTIDE SEQUENCE</scope>
    <source>
        <tissue evidence="5">Leaf</tissue>
    </source>
</reference>
<gene>
    <name evidence="5" type="ORF">DCAR_0207085</name>
</gene>
<dbReference type="KEGG" id="dcr:108205711"/>
<reference evidence="5" key="1">
    <citation type="journal article" date="2016" name="Nat. Genet.">
        <title>A high-quality carrot genome assembly provides new insights into carotenoid accumulation and asterid genome evolution.</title>
        <authorList>
            <person name="Iorizzo M."/>
            <person name="Ellison S."/>
            <person name="Senalik D."/>
            <person name="Zeng P."/>
            <person name="Satapoomin P."/>
            <person name="Huang J."/>
            <person name="Bowman M."/>
            <person name="Iovene M."/>
            <person name="Sanseverino W."/>
            <person name="Cavagnaro P."/>
            <person name="Yildiz M."/>
            <person name="Macko-Podgorni A."/>
            <person name="Moranska E."/>
            <person name="Grzebelus E."/>
            <person name="Grzebelus D."/>
            <person name="Ashrafi H."/>
            <person name="Zheng Z."/>
            <person name="Cheng S."/>
            <person name="Spooner D."/>
            <person name="Van Deynze A."/>
            <person name="Simon P."/>
        </authorList>
    </citation>
    <scope>NUCLEOTIDE SEQUENCE</scope>
    <source>
        <tissue evidence="5">Leaf</tissue>
    </source>
</reference>
<dbReference type="EMBL" id="CP093344">
    <property type="protein sequence ID" value="WOG87853.1"/>
    <property type="molecule type" value="Genomic_DNA"/>
</dbReference>
<dbReference type="Gene3D" id="1.10.8.430">
    <property type="entry name" value="Helical domain of apoptotic protease-activating factors"/>
    <property type="match status" value="1"/>
</dbReference>
<dbReference type="InterPro" id="IPR035897">
    <property type="entry name" value="Toll_tir_struct_dom_sf"/>
</dbReference>
<evidence type="ECO:0000313" key="6">
    <source>
        <dbReference type="Proteomes" id="UP000077755"/>
    </source>
</evidence>
<dbReference type="InterPro" id="IPR000157">
    <property type="entry name" value="TIR_dom"/>
</dbReference>
<feature type="domain" description="TIR" evidence="4">
    <location>
        <begin position="191"/>
        <end position="356"/>
    </location>
</feature>
<sequence>MASTSSSSSPIHWDVFLSFRGKDTRYQFTAHLYDTLNRVGIQTFIDSPELVVGEDISSRLLRDLRQSKSYIIVFSQNYAYSRWCLDELVEILDSSKAESKLILPVFYYINPSDMRHQRGSFQEAFKKHEVRYSVAIVNKWRAALIHAAELSGYHVKGETSEADIINEVVKNLQHKLQRMSSIPPKSPSSPIRWDVFVSFRGVDTRNLFTAHLYNALKRVRIQMFMDTPELIAGEDILSRLLRDLKESKSYIIVFSQNYASSSWCLDELVEILRSYQTEPKLILPVFYYINPSDVRRQLGSFQEAIKKHEVRFPVDRVNKWRAALTEAAQLSGYLVNGTTSEANIINEVVDMLLHKLNPVTLPSARYPVGIDSHVKDLTRLLNSTATTVGVTVIGLYGLAGVGKTTLAKSLYDQNFHHFQGCCYLAGVGEVSLRPNGPESLQQQLIADVLKVEQFKIHNVGQGKELIREKMRSIKVLIVIDDIDHQDQLEFLLGPFASGSMVIITTRNESLLDAIKVNIKYQVHRLSDDDLLQLFTQVAFGNTQPSNTLMELSKKVVSYAGGIPLVLQVFGSLLYNVPEEQWRYIIAKMQQEYDSGSQKVLKISFDELGTDDLKKMFLDIACFFVGNNKEDVVKILKTYYGSVDDCINILIKRCLLTINNENQLMMHDLIRDMGRNISCNYTSHEPGNQSRLWVLNDIRNVLMKDLATEAIEGVIPNGSSYDGEFSAVELATSTFKKMHNLRYLYLEDASITGSFEQTFVNLSWLRWSKCPLQTLPSDFYPQKLVILELPHSKINIWNLTMVLDNLTVLDLSHSCDLDTTPNFTMLPSLETLYLRGCITLMEIDESIGSLARLTSLDLNNCKNLRSLPDSICNLTALKSLDILGCTNLKPLPMGLRSIESLNVLKASVHNISKLPGTAGGLAQLVNLFAKAK</sequence>
<dbReference type="InterPro" id="IPR042197">
    <property type="entry name" value="Apaf_helical"/>
</dbReference>
<dbReference type="Proteomes" id="UP000077755">
    <property type="component" value="Chromosome 2"/>
</dbReference>
<keyword evidence="1" id="KW-0433">Leucine-rich repeat</keyword>
<dbReference type="SUPFAM" id="SSF52200">
    <property type="entry name" value="Toll/Interleukin receptor TIR domain"/>
    <property type="match status" value="2"/>
</dbReference>
<dbReference type="Pfam" id="PF00560">
    <property type="entry name" value="LRR_1"/>
    <property type="match status" value="1"/>
</dbReference>
<organism evidence="5 6">
    <name type="scientific">Daucus carota subsp. sativus</name>
    <name type="common">Carrot</name>
    <dbReference type="NCBI Taxonomy" id="79200"/>
    <lineage>
        <taxon>Eukaryota</taxon>
        <taxon>Viridiplantae</taxon>
        <taxon>Streptophyta</taxon>
        <taxon>Embryophyta</taxon>
        <taxon>Tracheophyta</taxon>
        <taxon>Spermatophyta</taxon>
        <taxon>Magnoliopsida</taxon>
        <taxon>eudicotyledons</taxon>
        <taxon>Gunneridae</taxon>
        <taxon>Pentapetalae</taxon>
        <taxon>asterids</taxon>
        <taxon>campanulids</taxon>
        <taxon>Apiales</taxon>
        <taxon>Apiaceae</taxon>
        <taxon>Apioideae</taxon>
        <taxon>Scandiceae</taxon>
        <taxon>Daucinae</taxon>
        <taxon>Daucus</taxon>
        <taxon>Daucus sect. Daucus</taxon>
    </lineage>
</organism>
<keyword evidence="3" id="KW-0520">NAD</keyword>
<dbReference type="AlphaFoldDB" id="A0AAF1AM76"/>
<dbReference type="GO" id="GO:0006952">
    <property type="term" value="P:defense response"/>
    <property type="evidence" value="ECO:0007669"/>
    <property type="project" value="InterPro"/>
</dbReference>
<dbReference type="Gene3D" id="3.40.50.10140">
    <property type="entry name" value="Toll/interleukin-1 receptor homology (TIR) domain"/>
    <property type="match status" value="2"/>
</dbReference>
<dbReference type="InterPro" id="IPR002182">
    <property type="entry name" value="NB-ARC"/>
</dbReference>
<feature type="domain" description="TIR" evidence="4">
    <location>
        <begin position="11"/>
        <end position="176"/>
    </location>
</feature>
<dbReference type="InterPro" id="IPR027417">
    <property type="entry name" value="P-loop_NTPase"/>
</dbReference>
<dbReference type="Pfam" id="PF01582">
    <property type="entry name" value="TIR"/>
    <property type="match status" value="2"/>
</dbReference>
<dbReference type="GO" id="GO:0007165">
    <property type="term" value="P:signal transduction"/>
    <property type="evidence" value="ECO:0007669"/>
    <property type="project" value="InterPro"/>
</dbReference>
<dbReference type="PRINTS" id="PR00364">
    <property type="entry name" value="DISEASERSIST"/>
</dbReference>
<protein>
    <recommendedName>
        <fullName evidence="4">TIR domain-containing protein</fullName>
    </recommendedName>
</protein>
<dbReference type="SMART" id="SM00382">
    <property type="entry name" value="AAA"/>
    <property type="match status" value="1"/>
</dbReference>
<proteinExistence type="predicted"/>
<evidence type="ECO:0000313" key="5">
    <source>
        <dbReference type="EMBL" id="WOG87853.1"/>
    </source>
</evidence>
<dbReference type="InterPro" id="IPR003593">
    <property type="entry name" value="AAA+_ATPase"/>
</dbReference>
<dbReference type="Gene3D" id="3.80.10.10">
    <property type="entry name" value="Ribonuclease Inhibitor"/>
    <property type="match status" value="1"/>
</dbReference>
<dbReference type="PANTHER" id="PTHR11017">
    <property type="entry name" value="LEUCINE-RICH REPEAT-CONTAINING PROTEIN"/>
    <property type="match status" value="1"/>
</dbReference>
<dbReference type="SMART" id="SM00255">
    <property type="entry name" value="TIR"/>
    <property type="match status" value="2"/>
</dbReference>
<dbReference type="InterPro" id="IPR032675">
    <property type="entry name" value="LRR_dom_sf"/>
</dbReference>
<dbReference type="InterPro" id="IPR001611">
    <property type="entry name" value="Leu-rich_rpt"/>
</dbReference>
<evidence type="ECO:0000256" key="1">
    <source>
        <dbReference type="ARBA" id="ARBA00022614"/>
    </source>
</evidence>
<dbReference type="Pfam" id="PF00931">
    <property type="entry name" value="NB-ARC"/>
    <property type="match status" value="1"/>
</dbReference>
<evidence type="ECO:0000256" key="2">
    <source>
        <dbReference type="ARBA" id="ARBA00022737"/>
    </source>
</evidence>
<dbReference type="PROSITE" id="PS50104">
    <property type="entry name" value="TIR"/>
    <property type="match status" value="2"/>
</dbReference>
<keyword evidence="2" id="KW-0677">Repeat</keyword>
<dbReference type="InterPro" id="IPR058192">
    <property type="entry name" value="WHD_ROQ1-like"/>
</dbReference>
<dbReference type="FunFam" id="3.40.50.10140:FF:000007">
    <property type="entry name" value="Disease resistance protein (TIR-NBS-LRR class)"/>
    <property type="match status" value="2"/>
</dbReference>
<keyword evidence="6" id="KW-1185">Reference proteome</keyword>
<dbReference type="Gene3D" id="3.40.50.300">
    <property type="entry name" value="P-loop containing nucleotide triphosphate hydrolases"/>
    <property type="match status" value="1"/>
</dbReference>
<dbReference type="InterPro" id="IPR044974">
    <property type="entry name" value="Disease_R_plants"/>
</dbReference>